<sequence>MRPFDIITTTACALPLASIDTDQLIPARFMKRSRADGYGQYLLHDMRFDEMGQARPDFPLNAASAAGAEVLVTRRNFGAGSSREAAVYALVDFGFRCVIAPSFGDIFASNAVNNGLLPATVSEADAEEILSLLPSTGAAITIDLRDGLIRLGNRTFSFSVDPIWRTKLLNGWDDLDLTVSLADGITGFEARDAHQRPWAALGTRRA</sequence>
<feature type="domain" description="Aconitase A/isopropylmalate dehydratase small subunit swivel" evidence="11">
    <location>
        <begin position="14"/>
        <end position="123"/>
    </location>
</feature>
<dbReference type="NCBIfam" id="TIGR00171">
    <property type="entry name" value="leuD"/>
    <property type="match status" value="1"/>
</dbReference>
<dbReference type="NCBIfam" id="NF002458">
    <property type="entry name" value="PRK01641.1"/>
    <property type="match status" value="1"/>
</dbReference>
<dbReference type="RefSeq" id="WP_172235652.1">
    <property type="nucleotide sequence ID" value="NZ_JABFDP010000003.1"/>
</dbReference>
<dbReference type="EC" id="4.2.1.33" evidence="6"/>
<dbReference type="InterPro" id="IPR033940">
    <property type="entry name" value="IPMI_Swivel"/>
</dbReference>
<accession>A0ABS5G7W5</accession>
<dbReference type="PANTHER" id="PTHR43345">
    <property type="entry name" value="3-ISOPROPYLMALATE DEHYDRATASE SMALL SUBUNIT 2-RELATED-RELATED"/>
    <property type="match status" value="1"/>
</dbReference>
<dbReference type="CDD" id="cd01577">
    <property type="entry name" value="IPMI_Swivel"/>
    <property type="match status" value="1"/>
</dbReference>
<evidence type="ECO:0000256" key="5">
    <source>
        <dbReference type="ARBA" id="ARBA00011271"/>
    </source>
</evidence>
<evidence type="ECO:0000256" key="6">
    <source>
        <dbReference type="ARBA" id="ARBA00011998"/>
    </source>
</evidence>
<organism evidence="12 13">
    <name type="scientific">Bradyrhizobium denitrificans</name>
    <dbReference type="NCBI Taxonomy" id="2734912"/>
    <lineage>
        <taxon>Bacteria</taxon>
        <taxon>Pseudomonadati</taxon>
        <taxon>Pseudomonadota</taxon>
        <taxon>Alphaproteobacteria</taxon>
        <taxon>Hyphomicrobiales</taxon>
        <taxon>Nitrobacteraceae</taxon>
        <taxon>Bradyrhizobium</taxon>
    </lineage>
</organism>
<keyword evidence="7" id="KW-0432">Leucine biosynthesis</keyword>
<dbReference type="PANTHER" id="PTHR43345:SF5">
    <property type="entry name" value="3-ISOPROPYLMALATE DEHYDRATASE SMALL SUBUNIT"/>
    <property type="match status" value="1"/>
</dbReference>
<gene>
    <name evidence="12" type="primary">leuD</name>
    <name evidence="12" type="ORF">JQ619_16430</name>
</gene>
<dbReference type="InterPro" id="IPR004431">
    <property type="entry name" value="3-IsopropMal_deHydase_ssu"/>
</dbReference>
<evidence type="ECO:0000256" key="1">
    <source>
        <dbReference type="ARBA" id="ARBA00000491"/>
    </source>
</evidence>
<evidence type="ECO:0000313" key="12">
    <source>
        <dbReference type="EMBL" id="MBR1137354.1"/>
    </source>
</evidence>
<dbReference type="InterPro" id="IPR000573">
    <property type="entry name" value="AconitaseA/IPMdHydase_ssu_swvl"/>
</dbReference>
<keyword evidence="9 12" id="KW-0456">Lyase</keyword>
<evidence type="ECO:0000256" key="7">
    <source>
        <dbReference type="ARBA" id="ARBA00022430"/>
    </source>
</evidence>
<evidence type="ECO:0000256" key="9">
    <source>
        <dbReference type="ARBA" id="ARBA00023239"/>
    </source>
</evidence>
<dbReference type="EMBL" id="JAFCLK010000014">
    <property type="protein sequence ID" value="MBR1137354.1"/>
    <property type="molecule type" value="Genomic_DNA"/>
</dbReference>
<dbReference type="Proteomes" id="UP001314635">
    <property type="component" value="Unassembled WGS sequence"/>
</dbReference>
<dbReference type="InterPro" id="IPR050075">
    <property type="entry name" value="LeuD"/>
</dbReference>
<comment type="catalytic activity">
    <reaction evidence="1">
        <text>(2R,3S)-3-isopropylmalate = (2S)-2-isopropylmalate</text>
        <dbReference type="Rhea" id="RHEA:32287"/>
        <dbReference type="ChEBI" id="CHEBI:1178"/>
        <dbReference type="ChEBI" id="CHEBI:35121"/>
        <dbReference type="EC" id="4.2.1.33"/>
    </reaction>
</comment>
<evidence type="ECO:0000256" key="4">
    <source>
        <dbReference type="ARBA" id="ARBA00009845"/>
    </source>
</evidence>
<keyword evidence="13" id="KW-1185">Reference proteome</keyword>
<proteinExistence type="inferred from homology"/>
<reference evidence="13" key="1">
    <citation type="journal article" date="2021" name="ISME J.">
        <title>Evolutionary origin and ecological implication of a unique nif island in free-living Bradyrhizobium lineages.</title>
        <authorList>
            <person name="Tao J."/>
        </authorList>
    </citation>
    <scope>NUCLEOTIDE SEQUENCE [LARGE SCALE GENOMIC DNA]</scope>
    <source>
        <strain evidence="13">SZCCT0094</strain>
    </source>
</reference>
<comment type="subunit">
    <text evidence="5">Heterodimer of LeuC and LeuD.</text>
</comment>
<dbReference type="Gene3D" id="3.20.19.10">
    <property type="entry name" value="Aconitase, domain 4"/>
    <property type="match status" value="1"/>
</dbReference>
<comment type="similarity">
    <text evidence="4">Belongs to the LeuD family. LeuD type 1 subfamily.</text>
</comment>
<comment type="pathway">
    <text evidence="3">Amino-acid biosynthesis; L-leucine biosynthesis; L-leucine from 3-methyl-2-oxobutanoate: step 2/4.</text>
</comment>
<keyword evidence="10" id="KW-0100">Branched-chain amino acid biosynthesis</keyword>
<evidence type="ECO:0000256" key="2">
    <source>
        <dbReference type="ARBA" id="ARBA00002695"/>
    </source>
</evidence>
<evidence type="ECO:0000256" key="10">
    <source>
        <dbReference type="ARBA" id="ARBA00023304"/>
    </source>
</evidence>
<name>A0ABS5G7W5_9BRAD</name>
<dbReference type="SUPFAM" id="SSF52016">
    <property type="entry name" value="LeuD/IlvD-like"/>
    <property type="match status" value="1"/>
</dbReference>
<evidence type="ECO:0000259" key="11">
    <source>
        <dbReference type="Pfam" id="PF00694"/>
    </source>
</evidence>
<evidence type="ECO:0000256" key="3">
    <source>
        <dbReference type="ARBA" id="ARBA00004729"/>
    </source>
</evidence>
<dbReference type="Pfam" id="PF00694">
    <property type="entry name" value="Aconitase_C"/>
    <property type="match status" value="1"/>
</dbReference>
<dbReference type="GO" id="GO:0003861">
    <property type="term" value="F:3-isopropylmalate dehydratase activity"/>
    <property type="evidence" value="ECO:0007669"/>
    <property type="project" value="UniProtKB-EC"/>
</dbReference>
<comment type="function">
    <text evidence="2">Catalyzes the isomerization between 2-isopropylmalate and 3-isopropylmalate, via the formation of 2-isopropylmaleate.</text>
</comment>
<evidence type="ECO:0000313" key="13">
    <source>
        <dbReference type="Proteomes" id="UP001314635"/>
    </source>
</evidence>
<comment type="caution">
    <text evidence="12">The sequence shown here is derived from an EMBL/GenBank/DDBJ whole genome shotgun (WGS) entry which is preliminary data.</text>
</comment>
<dbReference type="InterPro" id="IPR015928">
    <property type="entry name" value="Aconitase/3IPM_dehydase_swvl"/>
</dbReference>
<evidence type="ECO:0000256" key="8">
    <source>
        <dbReference type="ARBA" id="ARBA00022605"/>
    </source>
</evidence>
<protein>
    <recommendedName>
        <fullName evidence="6">3-isopropylmalate dehydratase</fullName>
        <ecNumber evidence="6">4.2.1.33</ecNumber>
    </recommendedName>
</protein>
<keyword evidence="8" id="KW-0028">Amino-acid biosynthesis</keyword>